<gene>
    <name evidence="3" type="ORF">ACETIH_01505</name>
</gene>
<dbReference type="EMBL" id="JBHOMY010000003">
    <property type="protein sequence ID" value="MFC1455441.1"/>
    <property type="molecule type" value="Genomic_DNA"/>
</dbReference>
<dbReference type="Pfam" id="PF18557">
    <property type="entry name" value="NepR"/>
    <property type="match status" value="1"/>
</dbReference>
<evidence type="ECO:0000313" key="3">
    <source>
        <dbReference type="EMBL" id="MFC1455441.1"/>
    </source>
</evidence>
<evidence type="ECO:0000313" key="4">
    <source>
        <dbReference type="Proteomes" id="UP001593940"/>
    </source>
</evidence>
<evidence type="ECO:0000256" key="1">
    <source>
        <dbReference type="SAM" id="MobiDB-lite"/>
    </source>
</evidence>
<name>A0ABV6Y2E9_9HYPH</name>
<dbReference type="InterPro" id="IPR041649">
    <property type="entry name" value="NepR"/>
</dbReference>
<reference evidence="3 4" key="1">
    <citation type="submission" date="2024-09" db="EMBL/GenBank/DDBJ databases">
        <title>Nodulacao em especies de Leguminosae Basais da Amazonia e Caracterizacao dos Rizobios e Bacterias Associadas aos Nodulos.</title>
        <authorList>
            <person name="Jambeiro I.C.A."/>
            <person name="Lopes I.S."/>
            <person name="Aguiar E.R.G.R."/>
            <person name="Santos A.F.J."/>
            <person name="Dos Santos J.M.F."/>
            <person name="Gross E."/>
        </authorList>
    </citation>
    <scope>NUCLEOTIDE SEQUENCE [LARGE SCALE GENOMIC DNA]</scope>
    <source>
        <strain evidence="3 4">BRUESC1165</strain>
    </source>
</reference>
<dbReference type="RefSeq" id="WP_203271133.1">
    <property type="nucleotide sequence ID" value="NZ_JAFBID010000009.1"/>
</dbReference>
<dbReference type="Proteomes" id="UP001593940">
    <property type="component" value="Unassembled WGS sequence"/>
</dbReference>
<comment type="caution">
    <text evidence="3">The sequence shown here is derived from an EMBL/GenBank/DDBJ whole genome shotgun (WGS) entry which is preliminary data.</text>
</comment>
<sequence length="74" mass="8265">MPKRHNSYAAGGNANWGIGANGLTAAGQSELLKDLGRQLQHSYQSILKDPAPDRIRQLLERLERAHHREGNENH</sequence>
<feature type="domain" description="Anti-sigma factor NepR" evidence="2">
    <location>
        <begin position="34"/>
        <end position="65"/>
    </location>
</feature>
<feature type="region of interest" description="Disordered" evidence="1">
    <location>
        <begin position="1"/>
        <end position="20"/>
    </location>
</feature>
<protein>
    <submittedName>
        <fullName evidence="3">NepR family anti-sigma factor</fullName>
    </submittedName>
</protein>
<proteinExistence type="predicted"/>
<evidence type="ECO:0000259" key="2">
    <source>
        <dbReference type="Pfam" id="PF18557"/>
    </source>
</evidence>
<accession>A0ABV6Y2E9</accession>
<feature type="compositionally biased region" description="Low complexity" evidence="1">
    <location>
        <begin position="9"/>
        <end position="20"/>
    </location>
</feature>
<organism evidence="3 4">
    <name type="scientific">Microvirga arabica</name>
    <dbReference type="NCBI Taxonomy" id="1128671"/>
    <lineage>
        <taxon>Bacteria</taxon>
        <taxon>Pseudomonadati</taxon>
        <taxon>Pseudomonadota</taxon>
        <taxon>Alphaproteobacteria</taxon>
        <taxon>Hyphomicrobiales</taxon>
        <taxon>Methylobacteriaceae</taxon>
        <taxon>Microvirga</taxon>
    </lineage>
</organism>
<keyword evidence="4" id="KW-1185">Reference proteome</keyword>